<feature type="compositionally biased region" description="Low complexity" evidence="8">
    <location>
        <begin position="237"/>
        <end position="246"/>
    </location>
</feature>
<evidence type="ECO:0000256" key="2">
    <source>
        <dbReference type="ARBA" id="ARBA00008917"/>
    </source>
</evidence>
<name>A0AAD4G450_BOLED</name>
<keyword evidence="3 7" id="KW-0812">Transmembrane</keyword>
<feature type="transmembrane region" description="Helical" evidence="7">
    <location>
        <begin position="94"/>
        <end position="112"/>
    </location>
</feature>
<evidence type="ECO:0000313" key="10">
    <source>
        <dbReference type="Proteomes" id="UP001194468"/>
    </source>
</evidence>
<evidence type="ECO:0000256" key="3">
    <source>
        <dbReference type="ARBA" id="ARBA00022692"/>
    </source>
</evidence>
<evidence type="ECO:0000256" key="5">
    <source>
        <dbReference type="ARBA" id="ARBA00022989"/>
    </source>
</evidence>
<keyword evidence="4 7" id="KW-0256">Endoplasmic reticulum</keyword>
<feature type="transmembrane region" description="Helical" evidence="7">
    <location>
        <begin position="17"/>
        <end position="41"/>
    </location>
</feature>
<gene>
    <name evidence="9" type="ORF">L210DRAFT_3467177</name>
</gene>
<dbReference type="EMBL" id="WHUW01000509">
    <property type="protein sequence ID" value="KAF8414484.1"/>
    <property type="molecule type" value="Genomic_DNA"/>
</dbReference>
<evidence type="ECO:0000313" key="9">
    <source>
        <dbReference type="EMBL" id="KAF8414484.1"/>
    </source>
</evidence>
<proteinExistence type="inferred from homology"/>
<feature type="transmembrane region" description="Helical" evidence="7">
    <location>
        <begin position="53"/>
        <end position="74"/>
    </location>
</feature>
<dbReference type="PANTHER" id="PTHR11009">
    <property type="entry name" value="DER1-LIKE PROTEIN, DERLIN"/>
    <property type="match status" value="1"/>
</dbReference>
<reference evidence="9" key="1">
    <citation type="submission" date="2019-10" db="EMBL/GenBank/DDBJ databases">
        <authorList>
            <consortium name="DOE Joint Genome Institute"/>
            <person name="Kuo A."/>
            <person name="Miyauchi S."/>
            <person name="Kiss E."/>
            <person name="Drula E."/>
            <person name="Kohler A."/>
            <person name="Sanchez-Garcia M."/>
            <person name="Andreopoulos B."/>
            <person name="Barry K.W."/>
            <person name="Bonito G."/>
            <person name="Buee M."/>
            <person name="Carver A."/>
            <person name="Chen C."/>
            <person name="Cichocki N."/>
            <person name="Clum A."/>
            <person name="Culley D."/>
            <person name="Crous P.W."/>
            <person name="Fauchery L."/>
            <person name="Girlanda M."/>
            <person name="Hayes R."/>
            <person name="Keri Z."/>
            <person name="LaButti K."/>
            <person name="Lipzen A."/>
            <person name="Lombard V."/>
            <person name="Magnuson J."/>
            <person name="Maillard F."/>
            <person name="Morin E."/>
            <person name="Murat C."/>
            <person name="Nolan M."/>
            <person name="Ohm R."/>
            <person name="Pangilinan J."/>
            <person name="Pereira M."/>
            <person name="Perotto S."/>
            <person name="Peter M."/>
            <person name="Riley R."/>
            <person name="Sitrit Y."/>
            <person name="Stielow B."/>
            <person name="Szollosi G."/>
            <person name="Zifcakova L."/>
            <person name="Stursova M."/>
            <person name="Spatafora J.W."/>
            <person name="Tedersoo L."/>
            <person name="Vaario L.-M."/>
            <person name="Yamada A."/>
            <person name="Yan M."/>
            <person name="Wang P."/>
            <person name="Xu J."/>
            <person name="Bruns T."/>
            <person name="Baldrian P."/>
            <person name="Vilgalys R."/>
            <person name="Henrissat B."/>
            <person name="Grigoriev I.V."/>
            <person name="Hibbett D."/>
            <person name="Nagy L.G."/>
            <person name="Martin F.M."/>
        </authorList>
    </citation>
    <scope>NUCLEOTIDE SEQUENCE</scope>
    <source>
        <strain evidence="9">BED1</strain>
    </source>
</reference>
<comment type="subcellular location">
    <subcellularLocation>
        <location evidence="1 7">Endoplasmic reticulum membrane</location>
        <topology evidence="1 7">Multi-pass membrane protein</topology>
    </subcellularLocation>
</comment>
<evidence type="ECO:0000256" key="6">
    <source>
        <dbReference type="ARBA" id="ARBA00023136"/>
    </source>
</evidence>
<comment type="caution">
    <text evidence="9">The sequence shown here is derived from an EMBL/GenBank/DDBJ whole genome shotgun (WGS) entry which is preliminary data.</text>
</comment>
<reference evidence="9" key="2">
    <citation type="journal article" date="2020" name="Nat. Commun.">
        <title>Large-scale genome sequencing of mycorrhizal fungi provides insights into the early evolution of symbiotic traits.</title>
        <authorList>
            <person name="Miyauchi S."/>
            <person name="Kiss E."/>
            <person name="Kuo A."/>
            <person name="Drula E."/>
            <person name="Kohler A."/>
            <person name="Sanchez-Garcia M."/>
            <person name="Morin E."/>
            <person name="Andreopoulos B."/>
            <person name="Barry K.W."/>
            <person name="Bonito G."/>
            <person name="Buee M."/>
            <person name="Carver A."/>
            <person name="Chen C."/>
            <person name="Cichocki N."/>
            <person name="Clum A."/>
            <person name="Culley D."/>
            <person name="Crous P.W."/>
            <person name="Fauchery L."/>
            <person name="Girlanda M."/>
            <person name="Hayes R.D."/>
            <person name="Keri Z."/>
            <person name="LaButti K."/>
            <person name="Lipzen A."/>
            <person name="Lombard V."/>
            <person name="Magnuson J."/>
            <person name="Maillard F."/>
            <person name="Murat C."/>
            <person name="Nolan M."/>
            <person name="Ohm R.A."/>
            <person name="Pangilinan J."/>
            <person name="Pereira M.F."/>
            <person name="Perotto S."/>
            <person name="Peter M."/>
            <person name="Pfister S."/>
            <person name="Riley R."/>
            <person name="Sitrit Y."/>
            <person name="Stielow J.B."/>
            <person name="Szollosi G."/>
            <person name="Zifcakova L."/>
            <person name="Stursova M."/>
            <person name="Spatafora J.W."/>
            <person name="Tedersoo L."/>
            <person name="Vaario L.M."/>
            <person name="Yamada A."/>
            <person name="Yan M."/>
            <person name="Wang P."/>
            <person name="Xu J."/>
            <person name="Bruns T."/>
            <person name="Baldrian P."/>
            <person name="Vilgalys R."/>
            <person name="Dunand C."/>
            <person name="Henrissat B."/>
            <person name="Grigoriev I.V."/>
            <person name="Hibbett D."/>
            <person name="Nagy L.G."/>
            <person name="Martin F.M."/>
        </authorList>
    </citation>
    <scope>NUCLEOTIDE SEQUENCE</scope>
    <source>
        <strain evidence="9">BED1</strain>
    </source>
</reference>
<dbReference type="GO" id="GO:0006950">
    <property type="term" value="P:response to stress"/>
    <property type="evidence" value="ECO:0007669"/>
    <property type="project" value="UniProtKB-ARBA"/>
</dbReference>
<keyword evidence="5 7" id="KW-1133">Transmembrane helix</keyword>
<dbReference type="Proteomes" id="UP001194468">
    <property type="component" value="Unassembled WGS sequence"/>
</dbReference>
<feature type="compositionally biased region" description="Polar residues" evidence="8">
    <location>
        <begin position="248"/>
        <end position="258"/>
    </location>
</feature>
<feature type="region of interest" description="Disordered" evidence="8">
    <location>
        <begin position="220"/>
        <end position="258"/>
    </location>
</feature>
<comment type="similarity">
    <text evidence="2 7">Belongs to the derlin family.</text>
</comment>
<comment type="function">
    <text evidence="7">May be involved in the degradation of misfolded endoplasmic reticulum (ER) luminal proteins.</text>
</comment>
<evidence type="ECO:0000256" key="7">
    <source>
        <dbReference type="RuleBase" id="RU363059"/>
    </source>
</evidence>
<dbReference type="AlphaFoldDB" id="A0AAD4G450"/>
<sequence>MADIVAEINKIPPVTRFLVLSSLGVTIPAIVGFVSMHKLVFTTHLVTKEWEVWRAYTSLFFGTTGLGYLFHLIMLYRNSNSLETTHYERRSSDYAWQLFLASLGIIALNRPFSSVVHDHAFLNCLTYLMCALAPPGAQTSVMGLITIPVKYFPYALLAIDVLNGRASESLSGMIVGHLWWWFVWGAGTGAGGVEQGRFAGLALAPRWLRGLFGEHEGERRATNRGGYQVHAPRQRAEQAAGGRATGYSWGSGQRLGSS</sequence>
<evidence type="ECO:0000256" key="4">
    <source>
        <dbReference type="ARBA" id="ARBA00022824"/>
    </source>
</evidence>
<dbReference type="GO" id="GO:0005789">
    <property type="term" value="C:endoplasmic reticulum membrane"/>
    <property type="evidence" value="ECO:0007669"/>
    <property type="project" value="UniProtKB-SubCell"/>
</dbReference>
<keyword evidence="6 7" id="KW-0472">Membrane</keyword>
<organism evidence="9 10">
    <name type="scientific">Boletus edulis BED1</name>
    <dbReference type="NCBI Taxonomy" id="1328754"/>
    <lineage>
        <taxon>Eukaryota</taxon>
        <taxon>Fungi</taxon>
        <taxon>Dikarya</taxon>
        <taxon>Basidiomycota</taxon>
        <taxon>Agaricomycotina</taxon>
        <taxon>Agaricomycetes</taxon>
        <taxon>Agaricomycetidae</taxon>
        <taxon>Boletales</taxon>
        <taxon>Boletineae</taxon>
        <taxon>Boletaceae</taxon>
        <taxon>Boletoideae</taxon>
        <taxon>Boletus</taxon>
    </lineage>
</organism>
<evidence type="ECO:0000256" key="8">
    <source>
        <dbReference type="SAM" id="MobiDB-lite"/>
    </source>
</evidence>
<protein>
    <recommendedName>
        <fullName evidence="7">Derlin</fullName>
    </recommendedName>
</protein>
<dbReference type="Pfam" id="PF04511">
    <property type="entry name" value="DER1"/>
    <property type="match status" value="1"/>
</dbReference>
<accession>A0AAD4G450</accession>
<dbReference type="InterPro" id="IPR035952">
    <property type="entry name" value="Rhomboid-like_sf"/>
</dbReference>
<dbReference type="SUPFAM" id="SSF144091">
    <property type="entry name" value="Rhomboid-like"/>
    <property type="match status" value="1"/>
</dbReference>
<comment type="caution">
    <text evidence="7">Lacks conserved residue(s) required for the propagation of feature annotation.</text>
</comment>
<evidence type="ECO:0000256" key="1">
    <source>
        <dbReference type="ARBA" id="ARBA00004477"/>
    </source>
</evidence>
<dbReference type="InterPro" id="IPR007599">
    <property type="entry name" value="DER1"/>
</dbReference>
<keyword evidence="10" id="KW-1185">Reference proteome</keyword>